<evidence type="ECO:0000313" key="7">
    <source>
        <dbReference type="EMBL" id="SVA97815.1"/>
    </source>
</evidence>
<dbReference type="InterPro" id="IPR013154">
    <property type="entry name" value="ADH-like_N"/>
</dbReference>
<dbReference type="PROSITE" id="PS00059">
    <property type="entry name" value="ADH_ZINC"/>
    <property type="match status" value="1"/>
</dbReference>
<dbReference type="Gene3D" id="3.40.50.720">
    <property type="entry name" value="NAD(P)-binding Rossmann-like Domain"/>
    <property type="match status" value="1"/>
</dbReference>
<dbReference type="Gene3D" id="3.90.180.10">
    <property type="entry name" value="Medium-chain alcohol dehydrogenases, catalytic domain"/>
    <property type="match status" value="1"/>
</dbReference>
<name>A0A382A8E9_9ZZZZ</name>
<dbReference type="InterPro" id="IPR002328">
    <property type="entry name" value="ADH_Zn_CS"/>
</dbReference>
<dbReference type="Pfam" id="PF08240">
    <property type="entry name" value="ADH_N"/>
    <property type="match status" value="1"/>
</dbReference>
<dbReference type="GO" id="GO:0046294">
    <property type="term" value="P:formaldehyde catabolic process"/>
    <property type="evidence" value="ECO:0007669"/>
    <property type="project" value="TreeGrafter"/>
</dbReference>
<dbReference type="InterPro" id="IPR036291">
    <property type="entry name" value="NAD(P)-bd_dom_sf"/>
</dbReference>
<dbReference type="EMBL" id="UINC01024355">
    <property type="protein sequence ID" value="SVA97815.1"/>
    <property type="molecule type" value="Genomic_DNA"/>
</dbReference>
<evidence type="ECO:0000256" key="5">
    <source>
        <dbReference type="ARBA" id="ARBA00023027"/>
    </source>
</evidence>
<dbReference type="PANTHER" id="PTHR43880:SF12">
    <property type="entry name" value="ALCOHOL DEHYDROGENASE CLASS-3"/>
    <property type="match status" value="1"/>
</dbReference>
<dbReference type="CDD" id="cd08279">
    <property type="entry name" value="Zn_ADH_class_III"/>
    <property type="match status" value="1"/>
</dbReference>
<evidence type="ECO:0000256" key="4">
    <source>
        <dbReference type="ARBA" id="ARBA00023002"/>
    </source>
</evidence>
<dbReference type="InterPro" id="IPR011032">
    <property type="entry name" value="GroES-like_sf"/>
</dbReference>
<sequence length="371" mass="38318">MSTRRETLMRAAVLHEAPGDLVVEDLTVAEPVGREVLIRTKASGLCHSDLHVIEGLLPLPSLPAALGHEASGIVEAVGPDVTAFAPGDHVITCLTQFCGVCPECHAGRVFICPNRHGLARGPELPPTLSLGDTPVLPMTGLGAFAEQMLVHENGVVAIDHSVPFDVAALIGCAVMTGVGSAVNGARIRPGEAVAVIGCGGIGLNIVQGCRLAGAGRIIAVDLNAEKLDAARGFGATDVIDASTDDPVAAVHALTGGGVDAAFEAIGLTTTADQALAMIRPGRTAYLVGVPPIDSAMSVPGAFMVLQAKGLQGLFMGNSNFKVEMPNLARHYLEGRLELDRLVSAHITLDEVNEGYAELKAGATLRSVIMFD</sequence>
<dbReference type="SMART" id="SM00829">
    <property type="entry name" value="PKS_ER"/>
    <property type="match status" value="1"/>
</dbReference>
<keyword evidence="5" id="KW-0520">NAD</keyword>
<evidence type="ECO:0000256" key="3">
    <source>
        <dbReference type="ARBA" id="ARBA00022833"/>
    </source>
</evidence>
<organism evidence="7">
    <name type="scientific">marine metagenome</name>
    <dbReference type="NCBI Taxonomy" id="408172"/>
    <lineage>
        <taxon>unclassified sequences</taxon>
        <taxon>metagenomes</taxon>
        <taxon>ecological metagenomes</taxon>
    </lineage>
</organism>
<reference evidence="7" key="1">
    <citation type="submission" date="2018-05" db="EMBL/GenBank/DDBJ databases">
        <authorList>
            <person name="Lanie J.A."/>
            <person name="Ng W.-L."/>
            <person name="Kazmierczak K.M."/>
            <person name="Andrzejewski T.M."/>
            <person name="Davidsen T.M."/>
            <person name="Wayne K.J."/>
            <person name="Tettelin H."/>
            <person name="Glass J.I."/>
            <person name="Rusch D."/>
            <person name="Podicherti R."/>
            <person name="Tsui H.-C.T."/>
            <person name="Winkler M.E."/>
        </authorList>
    </citation>
    <scope>NUCLEOTIDE SEQUENCE</scope>
</reference>
<dbReference type="GO" id="GO:0051903">
    <property type="term" value="F:S-(hydroxymethyl)glutathione dehydrogenase [NAD(P)+] activity"/>
    <property type="evidence" value="ECO:0007669"/>
    <property type="project" value="TreeGrafter"/>
</dbReference>
<accession>A0A382A8E9</accession>
<feature type="domain" description="Enoyl reductase (ER)" evidence="6">
    <location>
        <begin position="19"/>
        <end position="313"/>
    </location>
</feature>
<dbReference type="AlphaFoldDB" id="A0A382A8E9"/>
<evidence type="ECO:0000259" key="6">
    <source>
        <dbReference type="SMART" id="SM00829"/>
    </source>
</evidence>
<dbReference type="GO" id="GO:0008270">
    <property type="term" value="F:zinc ion binding"/>
    <property type="evidence" value="ECO:0007669"/>
    <property type="project" value="InterPro"/>
</dbReference>
<dbReference type="SUPFAM" id="SSF51735">
    <property type="entry name" value="NAD(P)-binding Rossmann-fold domains"/>
    <property type="match status" value="1"/>
</dbReference>
<dbReference type="InterPro" id="IPR013149">
    <property type="entry name" value="ADH-like_C"/>
</dbReference>
<evidence type="ECO:0000256" key="1">
    <source>
        <dbReference type="ARBA" id="ARBA00001947"/>
    </source>
</evidence>
<keyword evidence="2" id="KW-0479">Metal-binding</keyword>
<proteinExistence type="predicted"/>
<dbReference type="InterPro" id="IPR020843">
    <property type="entry name" value="ER"/>
</dbReference>
<dbReference type="FunFam" id="3.40.50.720:FF:000003">
    <property type="entry name" value="S-(hydroxymethyl)glutathione dehydrogenase"/>
    <property type="match status" value="1"/>
</dbReference>
<dbReference type="GO" id="GO:0005829">
    <property type="term" value="C:cytosol"/>
    <property type="evidence" value="ECO:0007669"/>
    <property type="project" value="TreeGrafter"/>
</dbReference>
<keyword evidence="3" id="KW-0862">Zinc</keyword>
<keyword evidence="4" id="KW-0560">Oxidoreductase</keyword>
<gene>
    <name evidence="7" type="ORF">METZ01_LOCUS150669</name>
</gene>
<evidence type="ECO:0000256" key="2">
    <source>
        <dbReference type="ARBA" id="ARBA00022723"/>
    </source>
</evidence>
<dbReference type="SUPFAM" id="SSF50129">
    <property type="entry name" value="GroES-like"/>
    <property type="match status" value="2"/>
</dbReference>
<dbReference type="Pfam" id="PF00107">
    <property type="entry name" value="ADH_zinc_N"/>
    <property type="match status" value="1"/>
</dbReference>
<dbReference type="PANTHER" id="PTHR43880">
    <property type="entry name" value="ALCOHOL DEHYDROGENASE"/>
    <property type="match status" value="1"/>
</dbReference>
<protein>
    <recommendedName>
        <fullName evidence="6">Enoyl reductase (ER) domain-containing protein</fullName>
    </recommendedName>
</protein>
<comment type="cofactor">
    <cofactor evidence="1">
        <name>Zn(2+)</name>
        <dbReference type="ChEBI" id="CHEBI:29105"/>
    </cofactor>
</comment>